<dbReference type="InterPro" id="IPR035328">
    <property type="entry name" value="DUF3048_C"/>
</dbReference>
<evidence type="ECO:0000259" key="2">
    <source>
        <dbReference type="Pfam" id="PF11258"/>
    </source>
</evidence>
<name>A0ABU9VYY4_9MICO</name>
<dbReference type="RefSeq" id="WP_342110618.1">
    <property type="nucleotide sequence ID" value="NZ_JBCAUN010000001.1"/>
</dbReference>
<feature type="domain" description="DUF3048" evidence="3">
    <location>
        <begin position="222"/>
        <end position="331"/>
    </location>
</feature>
<protein>
    <submittedName>
        <fullName evidence="4">DUF3048 domain-containing protein</fullName>
    </submittedName>
</protein>
<dbReference type="Pfam" id="PF17479">
    <property type="entry name" value="DUF3048_C"/>
    <property type="match status" value="1"/>
</dbReference>
<gene>
    <name evidence="4" type="ORF">WJX64_00195</name>
</gene>
<feature type="signal peptide" evidence="1">
    <location>
        <begin position="1"/>
        <end position="19"/>
    </location>
</feature>
<evidence type="ECO:0000256" key="1">
    <source>
        <dbReference type="SAM" id="SignalP"/>
    </source>
</evidence>
<accession>A0ABU9VYY4</accession>
<dbReference type="InterPro" id="IPR023158">
    <property type="entry name" value="YerB-like_sf"/>
</dbReference>
<organism evidence="4 5">
    <name type="scientific">Leifsonia stereocauli</name>
    <dbReference type="NCBI Taxonomy" id="3134136"/>
    <lineage>
        <taxon>Bacteria</taxon>
        <taxon>Bacillati</taxon>
        <taxon>Actinomycetota</taxon>
        <taxon>Actinomycetes</taxon>
        <taxon>Micrococcales</taxon>
        <taxon>Microbacteriaceae</taxon>
        <taxon>Leifsonia</taxon>
    </lineage>
</organism>
<evidence type="ECO:0000313" key="4">
    <source>
        <dbReference type="EMBL" id="MEN1944957.1"/>
    </source>
</evidence>
<dbReference type="Pfam" id="PF11258">
    <property type="entry name" value="DUF3048"/>
    <property type="match status" value="1"/>
</dbReference>
<dbReference type="Gene3D" id="3.50.90.10">
    <property type="entry name" value="YerB-like"/>
    <property type="match status" value="1"/>
</dbReference>
<comment type="caution">
    <text evidence="4">The sequence shown here is derived from an EMBL/GenBank/DDBJ whole genome shotgun (WGS) entry which is preliminary data.</text>
</comment>
<dbReference type="SUPFAM" id="SSF159774">
    <property type="entry name" value="YerB-like"/>
    <property type="match status" value="1"/>
</dbReference>
<dbReference type="EMBL" id="JBCLVG010000001">
    <property type="protein sequence ID" value="MEN1944957.1"/>
    <property type="molecule type" value="Genomic_DNA"/>
</dbReference>
<feature type="domain" description="DUF3048" evidence="2">
    <location>
        <begin position="65"/>
        <end position="190"/>
    </location>
</feature>
<evidence type="ECO:0000313" key="5">
    <source>
        <dbReference type="Proteomes" id="UP001425155"/>
    </source>
</evidence>
<feature type="chain" id="PRO_5047417826" evidence="1">
    <location>
        <begin position="20"/>
        <end position="344"/>
    </location>
</feature>
<keyword evidence="1" id="KW-0732">Signal</keyword>
<proteinExistence type="predicted"/>
<keyword evidence="5" id="KW-1185">Reference proteome</keyword>
<evidence type="ECO:0000259" key="3">
    <source>
        <dbReference type="Pfam" id="PF17479"/>
    </source>
</evidence>
<dbReference type="PROSITE" id="PS51257">
    <property type="entry name" value="PROKAR_LIPOPROTEIN"/>
    <property type="match status" value="1"/>
</dbReference>
<dbReference type="Proteomes" id="UP001425155">
    <property type="component" value="Unassembled WGS sequence"/>
</dbReference>
<dbReference type="InterPro" id="IPR021416">
    <property type="entry name" value="DUF3048_N"/>
</dbReference>
<sequence>MRRHAVLATFVVLPVVLLAAGCTATPPKATPTPTSTEAAYVSTFEPPAATEIAPLRGTTVPAGSLEHPSVAAKIDNHEEARPQFGLDRTDVVFEELVEGGLTRYAAVWQSDIPDEIGPVRSIRPMDPDIITPFGGIIAYSGGQQIFVDMMMATPVKNLVFDYDTTGIFYRNDVHDAPHNVILHATDAVDQAADLAAPQQQWAYSTDIATSTAALDGAPTSNIAVSFSSERYPNFTWDEAAKVWLRNQEGAPDFDAAGKQLQATNVVTMRVDIDGTYGEVPKTIMIGSGAATVSTGGKTVNATWSKADAASPIRFVDANNVVVRLAPGNTWIELVPNGVGSVTLQ</sequence>
<reference evidence="4 5" key="1">
    <citation type="submission" date="2024-03" db="EMBL/GenBank/DDBJ databases">
        <title>YIM 134122 draft genome.</title>
        <authorList>
            <person name="Zuo S."/>
            <person name="Xiong L."/>
        </authorList>
    </citation>
    <scope>NUCLEOTIDE SEQUENCE [LARGE SCALE GENOMIC DNA]</scope>
    <source>
        <strain evidence="4 5">YIM 134122</strain>
    </source>
</reference>